<evidence type="ECO:0000256" key="7">
    <source>
        <dbReference type="ARBA" id="ARBA00022798"/>
    </source>
</evidence>
<dbReference type="AlphaFoldDB" id="A0A1S4FTX9"/>
<feature type="domain" description="Carbohydrate kinase FGGY C-terminal" evidence="12">
    <location>
        <begin position="274"/>
        <end position="498"/>
    </location>
</feature>
<evidence type="ECO:0000256" key="9">
    <source>
        <dbReference type="ARBA" id="ARBA00043149"/>
    </source>
</evidence>
<dbReference type="EnsemblMetazoa" id="AAEL011697-RA">
    <property type="protein sequence ID" value="AAEL011697-PA"/>
    <property type="gene ID" value="AAEL011697"/>
</dbReference>
<evidence type="ECO:0000256" key="8">
    <source>
        <dbReference type="ARBA" id="ARBA00022840"/>
    </source>
</evidence>
<dbReference type="SUPFAM" id="SSF53067">
    <property type="entry name" value="Actin-like ATPase domain"/>
    <property type="match status" value="2"/>
</dbReference>
<dbReference type="Pfam" id="PF02782">
    <property type="entry name" value="FGGY_C"/>
    <property type="match status" value="1"/>
</dbReference>
<dbReference type="PANTHER" id="PTHR10196:SF69">
    <property type="entry name" value="GLYCEROL KINASE"/>
    <property type="match status" value="1"/>
</dbReference>
<dbReference type="PROSITE" id="PS00445">
    <property type="entry name" value="FGGY_KINASES_2"/>
    <property type="match status" value="1"/>
</dbReference>
<dbReference type="EC" id="2.7.1.30" evidence="3"/>
<evidence type="ECO:0000259" key="12">
    <source>
        <dbReference type="Pfam" id="PF02782"/>
    </source>
</evidence>
<dbReference type="InterPro" id="IPR018483">
    <property type="entry name" value="Carb_kinase_FGGY_CS"/>
</dbReference>
<keyword evidence="8" id="KW-0067">ATP-binding</keyword>
<name>A0A1S4FTX9_AEDAE</name>
<dbReference type="FunCoup" id="A0A1S4FTX9">
    <property type="interactions" value="201"/>
</dbReference>
<organism evidence="13 14">
    <name type="scientific">Aedes aegypti</name>
    <name type="common">Yellowfever mosquito</name>
    <name type="synonym">Culex aegypti</name>
    <dbReference type="NCBI Taxonomy" id="7159"/>
    <lineage>
        <taxon>Eukaryota</taxon>
        <taxon>Metazoa</taxon>
        <taxon>Ecdysozoa</taxon>
        <taxon>Arthropoda</taxon>
        <taxon>Hexapoda</taxon>
        <taxon>Insecta</taxon>
        <taxon>Pterygota</taxon>
        <taxon>Neoptera</taxon>
        <taxon>Endopterygota</taxon>
        <taxon>Diptera</taxon>
        <taxon>Nematocera</taxon>
        <taxon>Culicoidea</taxon>
        <taxon>Culicidae</taxon>
        <taxon>Culicinae</taxon>
        <taxon>Aedini</taxon>
        <taxon>Aedes</taxon>
        <taxon>Stegomyia</taxon>
    </lineage>
</organism>
<evidence type="ECO:0000256" key="1">
    <source>
        <dbReference type="ARBA" id="ARBA00005190"/>
    </source>
</evidence>
<keyword evidence="7" id="KW-0319">Glycerol metabolism</keyword>
<evidence type="ECO:0000256" key="3">
    <source>
        <dbReference type="ARBA" id="ARBA00012099"/>
    </source>
</evidence>
<sequence>MNEPSRSKFGPLIGVLSVGHSNCKFLIYAARNAEVLTCHEEPLEVISSHSGWVEFDPARIWAKIRCCIERAVQNLELLEIDLRDMVAVGVCNQRETSVLWDRVGGEPLCNAIGWCDTRTSGLVGGLLTRVKGKINFLKAVCGLPLANCFSAGKIRWMLDNASGEVEGKEVLFGTLDSWAVWNLTGGVNGGIHVTDVTNASRTMLMNLADLQWDDRLCHFFRIPKDILPQIRSCSEIYGYISEGPLRGIPIASCMGDQQAALVGQMCLSAGQLTCNVDEGSFLLFNTAQEIIDSDNGLLSTVAFKLGPKAKTFYALEGAIPHAGSTLSWLHDNLQLPSDSNHNGSLTQSFLGDPGGPSALLSSVCSMSSSFGALQSEASKFKNPNYEVILVPAFSGYYTPYWRYKARGMLFGLTLQTTAQQILFSAYEAICFQVREVLEALTKDCRTWPAITKLVAGGDLSEKPFLMQILADLCGVSIERPQTSTPACLGTMLAAGLAMEILTLDEFRACCIPPTDQYSPALNSSHRDMKFRKWKIAVDRCLNFDSVSETDLSKFQQEELDPEYSVRCSIPGGIYIISSFALIVLAQILQQSRSAS</sequence>
<evidence type="ECO:0000256" key="2">
    <source>
        <dbReference type="ARBA" id="ARBA00009156"/>
    </source>
</evidence>
<dbReference type="InterPro" id="IPR018484">
    <property type="entry name" value="FGGY_N"/>
</dbReference>
<comment type="pathway">
    <text evidence="1">Polyol metabolism; glycerol degradation via glycerol kinase pathway; sn-glycerol 3-phosphate from glycerol: step 1/1.</text>
</comment>
<dbReference type="OrthoDB" id="5422795at2759"/>
<evidence type="ECO:0000256" key="5">
    <source>
        <dbReference type="ARBA" id="ARBA00022741"/>
    </source>
</evidence>
<protein>
    <recommendedName>
        <fullName evidence="3">glycerol kinase</fullName>
        <ecNumber evidence="3">2.7.1.30</ecNumber>
    </recommendedName>
    <alternativeName>
        <fullName evidence="9">ATP:glycerol 3-phosphotransferase</fullName>
    </alternativeName>
</protein>
<dbReference type="InterPro" id="IPR043129">
    <property type="entry name" value="ATPase_NBD"/>
</dbReference>
<dbReference type="Gene3D" id="3.30.420.40">
    <property type="match status" value="2"/>
</dbReference>
<evidence type="ECO:0000313" key="13">
    <source>
        <dbReference type="EnsemblMetazoa" id="AAEL011697-PA"/>
    </source>
</evidence>
<dbReference type="FunFam" id="3.30.420.40:FF:000086">
    <property type="entry name" value="Glycerol kinase"/>
    <property type="match status" value="1"/>
</dbReference>
<evidence type="ECO:0000313" key="14">
    <source>
        <dbReference type="Proteomes" id="UP000008820"/>
    </source>
</evidence>
<accession>A0A1S4FTX9</accession>
<keyword evidence="14" id="KW-1185">Reference proteome</keyword>
<dbReference type="GO" id="GO:0005524">
    <property type="term" value="F:ATP binding"/>
    <property type="evidence" value="ECO:0007669"/>
    <property type="project" value="UniProtKB-KW"/>
</dbReference>
<keyword evidence="4 10" id="KW-0808">Transferase</keyword>
<evidence type="ECO:0000259" key="11">
    <source>
        <dbReference type="Pfam" id="PF00370"/>
    </source>
</evidence>
<reference evidence="13" key="2">
    <citation type="submission" date="2020-05" db="UniProtKB">
        <authorList>
            <consortium name="EnsemblMetazoa"/>
        </authorList>
    </citation>
    <scope>IDENTIFICATION</scope>
    <source>
        <strain evidence="13">LVP_AGWG</strain>
    </source>
</reference>
<comment type="similarity">
    <text evidence="2 10">Belongs to the FGGY kinase family.</text>
</comment>
<dbReference type="InParanoid" id="A0A1S4FTX9"/>
<dbReference type="Proteomes" id="UP000008820">
    <property type="component" value="Chromosome 1"/>
</dbReference>
<reference evidence="13 14" key="1">
    <citation type="submission" date="2017-06" db="EMBL/GenBank/DDBJ databases">
        <title>Aedes aegypti genome working group (AGWG) sequencing and assembly.</title>
        <authorList>
            <consortium name="Aedes aegypti Genome Working Group (AGWG)"/>
            <person name="Matthews B.J."/>
        </authorList>
    </citation>
    <scope>NUCLEOTIDE SEQUENCE [LARGE SCALE GENOMIC DNA]</scope>
    <source>
        <strain evidence="13 14">LVP_AGWG</strain>
    </source>
</reference>
<dbReference type="Pfam" id="PF00370">
    <property type="entry name" value="FGGY_N"/>
    <property type="match status" value="1"/>
</dbReference>
<dbReference type="VEuPathDB" id="VectorBase:AAEL011697"/>
<evidence type="ECO:0000256" key="10">
    <source>
        <dbReference type="RuleBase" id="RU003733"/>
    </source>
</evidence>
<dbReference type="UniPathway" id="UPA00618">
    <property type="reaction ID" value="UER00672"/>
</dbReference>
<dbReference type="GO" id="GO:0005739">
    <property type="term" value="C:mitochondrion"/>
    <property type="evidence" value="ECO:0007669"/>
    <property type="project" value="TreeGrafter"/>
</dbReference>
<dbReference type="PANTHER" id="PTHR10196">
    <property type="entry name" value="SUGAR KINASE"/>
    <property type="match status" value="1"/>
</dbReference>
<feature type="domain" description="Carbohydrate kinase FGGY N-terminal" evidence="11">
    <location>
        <begin position="14"/>
        <end position="263"/>
    </location>
</feature>
<dbReference type="GO" id="GO:0004370">
    <property type="term" value="F:glycerol kinase activity"/>
    <property type="evidence" value="ECO:0007669"/>
    <property type="project" value="UniProtKB-EC"/>
</dbReference>
<evidence type="ECO:0000256" key="4">
    <source>
        <dbReference type="ARBA" id="ARBA00022679"/>
    </source>
</evidence>
<keyword evidence="6 10" id="KW-0418">Kinase</keyword>
<keyword evidence="5" id="KW-0547">Nucleotide-binding</keyword>
<gene>
    <name evidence="13" type="primary">5575229</name>
</gene>
<dbReference type="InterPro" id="IPR018485">
    <property type="entry name" value="FGGY_C"/>
</dbReference>
<proteinExistence type="inferred from homology"/>
<evidence type="ECO:0000256" key="6">
    <source>
        <dbReference type="ARBA" id="ARBA00022777"/>
    </source>
</evidence>
<dbReference type="GO" id="GO:0019563">
    <property type="term" value="P:glycerol catabolic process"/>
    <property type="evidence" value="ECO:0007669"/>
    <property type="project" value="UniProtKB-UniPathway"/>
</dbReference>